<accession>A0A0L0P5N2</accession>
<evidence type="ECO:0000313" key="5">
    <source>
        <dbReference type="EMBL" id="KNE01599.1"/>
    </source>
</evidence>
<dbReference type="PROSITE" id="PS51450">
    <property type="entry name" value="LRR"/>
    <property type="match status" value="1"/>
</dbReference>
<dbReference type="AlphaFoldDB" id="A0A0L0P5N2"/>
<dbReference type="SUPFAM" id="SSF52058">
    <property type="entry name" value="L domain-like"/>
    <property type="match status" value="1"/>
</dbReference>
<dbReference type="Proteomes" id="UP000037122">
    <property type="component" value="Unassembled WGS sequence"/>
</dbReference>
<dbReference type="InterPro" id="IPR001611">
    <property type="entry name" value="Leu-rich_rpt"/>
</dbReference>
<keyword evidence="3" id="KW-0433">Leucine-rich repeat</keyword>
<dbReference type="GO" id="GO:0005737">
    <property type="term" value="C:cytoplasm"/>
    <property type="evidence" value="ECO:0007669"/>
    <property type="project" value="UniProtKB-SubCell"/>
</dbReference>
<evidence type="ECO:0000313" key="6">
    <source>
        <dbReference type="Proteomes" id="UP000037122"/>
    </source>
</evidence>
<comment type="subcellular location">
    <subcellularLocation>
        <location evidence="1">Cytoplasm</location>
    </subcellularLocation>
</comment>
<keyword evidence="4" id="KW-0677">Repeat</keyword>
<evidence type="ECO:0000256" key="4">
    <source>
        <dbReference type="ARBA" id="ARBA00022737"/>
    </source>
</evidence>
<evidence type="ECO:0008006" key="7">
    <source>
        <dbReference type="Google" id="ProtNLM"/>
    </source>
</evidence>
<keyword evidence="2" id="KW-0963">Cytoplasm</keyword>
<dbReference type="PANTHER" id="PTHR15454">
    <property type="entry name" value="NISCHARIN RELATED"/>
    <property type="match status" value="1"/>
</dbReference>
<protein>
    <recommendedName>
        <fullName evidence="7">F-box domain-containing protein</fullName>
    </recommendedName>
</protein>
<dbReference type="EMBL" id="LGST01000009">
    <property type="protein sequence ID" value="KNE01599.1"/>
    <property type="molecule type" value="Genomic_DNA"/>
</dbReference>
<dbReference type="VEuPathDB" id="FungiDB:QG37_01432"/>
<name>A0A0L0P5N2_CANAR</name>
<evidence type="ECO:0000256" key="3">
    <source>
        <dbReference type="ARBA" id="ARBA00022614"/>
    </source>
</evidence>
<organism evidence="5 6">
    <name type="scientific">Candidozyma auris</name>
    <name type="common">Yeast</name>
    <name type="synonym">Candida auris</name>
    <dbReference type="NCBI Taxonomy" id="498019"/>
    <lineage>
        <taxon>Eukaryota</taxon>
        <taxon>Fungi</taxon>
        <taxon>Dikarya</taxon>
        <taxon>Ascomycota</taxon>
        <taxon>Saccharomycotina</taxon>
        <taxon>Pichiomycetes</taxon>
        <taxon>Metschnikowiaceae</taxon>
        <taxon>Candidozyma</taxon>
    </lineage>
</organism>
<sequence length="342" mass="39311">MQFSDLPVDVICLIIEYFDFDSLEELIRMLAFNPSGTLHKVAVGIKYSRILVTNEWQNLLRLLPRAANIKLIALLDKYFHVSLSYFSSILDDLESKWDERVPVKKSILLVFRYDLASNEIKESIIKRLVVLLQRMPYTVQHATRLFYLSDNSWDLRSSSPLEDLPLTTKFQESLESLCIHGTASVNAIDLSKFSGKDFSQYRRLSSLHLINIGISNIKDLKLPTTISDLRLSCNNIHFADFQCLPSRLILLDLSHNRLTSIVANGYPKHLKTLNLKGNRIENIENLPSSVEDLNIALNEITGLNFDLPAKLKYLRLDVAQFYLMSESIRQLLSRKKVLVKQR</sequence>
<proteinExistence type="predicted"/>
<dbReference type="Gene3D" id="3.80.10.10">
    <property type="entry name" value="Ribonuclease Inhibitor"/>
    <property type="match status" value="1"/>
</dbReference>
<evidence type="ECO:0000256" key="1">
    <source>
        <dbReference type="ARBA" id="ARBA00004496"/>
    </source>
</evidence>
<evidence type="ECO:0000256" key="2">
    <source>
        <dbReference type="ARBA" id="ARBA00022490"/>
    </source>
</evidence>
<dbReference type="InterPro" id="IPR032675">
    <property type="entry name" value="LRR_dom_sf"/>
</dbReference>
<gene>
    <name evidence="5" type="ORF">QG37_01432</name>
</gene>
<comment type="caution">
    <text evidence="5">The sequence shown here is derived from an EMBL/GenBank/DDBJ whole genome shotgun (WGS) entry which is preliminary data.</text>
</comment>
<dbReference type="PANTHER" id="PTHR15454:SF69">
    <property type="entry name" value="SERINE_THREONINE-PROTEIN KINASE 11-INTERACTING PROTEIN"/>
    <property type="match status" value="1"/>
</dbReference>
<reference evidence="6" key="1">
    <citation type="journal article" date="2015" name="BMC Genomics">
        <title>Draft genome of a commonly misdiagnosed multidrug resistant pathogen Candida auris.</title>
        <authorList>
            <person name="Chatterjee S."/>
            <person name="Alampalli S.V."/>
            <person name="Nageshan R.K."/>
            <person name="Chettiar S.T."/>
            <person name="Joshi S."/>
            <person name="Tatu U.S."/>
        </authorList>
    </citation>
    <scope>NUCLEOTIDE SEQUENCE [LARGE SCALE GENOMIC DNA]</scope>
    <source>
        <strain evidence="6">6684</strain>
    </source>
</reference>